<evidence type="ECO:0000256" key="13">
    <source>
        <dbReference type="ARBA" id="ARBA00022989"/>
    </source>
</evidence>
<evidence type="ECO:0000256" key="16">
    <source>
        <dbReference type="PIRNR" id="PIRNR000169"/>
    </source>
</evidence>
<comment type="subcellular location">
    <subcellularLocation>
        <location evidence="2 16">Cell inner membrane</location>
        <topology evidence="2 16">Multi-pass membrane protein</topology>
    </subcellularLocation>
</comment>
<evidence type="ECO:0000256" key="9">
    <source>
        <dbReference type="ARBA" id="ARBA00022617"/>
    </source>
</evidence>
<comment type="cofactor">
    <cofactor evidence="18">
        <name>heme</name>
        <dbReference type="ChEBI" id="CHEBI:30413"/>
    </cofactor>
    <text evidence="18">The heme is bound between the two transmembrane subunits.</text>
</comment>
<dbReference type="PANTHER" id="PTHR38689:SF1">
    <property type="entry name" value="SUCCINATE DEHYDROGENASE HYDROPHOBIC MEMBRANE ANCHOR SUBUNIT"/>
    <property type="match status" value="1"/>
</dbReference>
<evidence type="ECO:0000256" key="15">
    <source>
        <dbReference type="ARBA" id="ARBA00023136"/>
    </source>
</evidence>
<dbReference type="CDD" id="cd03494">
    <property type="entry name" value="SQR_TypeC_SdhD"/>
    <property type="match status" value="1"/>
</dbReference>
<dbReference type="InterPro" id="IPR000701">
    <property type="entry name" value="SuccDH_FuR_B_TM-su"/>
</dbReference>
<dbReference type="Pfam" id="PF01127">
    <property type="entry name" value="Sdh_cyt"/>
    <property type="match status" value="1"/>
</dbReference>
<comment type="function">
    <text evidence="1 16">Membrane-anchoring subunit of succinate dehydrogenase (SDH).</text>
</comment>
<dbReference type="UniPathway" id="UPA00223"/>
<accession>U3U6W4</accession>
<keyword evidence="7 16" id="KW-0997">Cell inner membrane</keyword>
<dbReference type="NCBIfam" id="TIGR02968">
    <property type="entry name" value="succ_dehyd_anc"/>
    <property type="match status" value="1"/>
</dbReference>
<keyword evidence="8 16" id="KW-0816">Tricarboxylic acid cycle</keyword>
<dbReference type="PANTHER" id="PTHR38689">
    <property type="entry name" value="SUCCINATE DEHYDROGENASE HYDROPHOBIC MEMBRANE ANCHOR SUBUNIT"/>
    <property type="match status" value="1"/>
</dbReference>
<feature type="binding site" evidence="17">
    <location>
        <position position="84"/>
    </location>
    <ligand>
        <name>a ubiquinone</name>
        <dbReference type="ChEBI" id="CHEBI:16389"/>
    </ligand>
</feature>
<evidence type="ECO:0000256" key="8">
    <source>
        <dbReference type="ARBA" id="ARBA00022532"/>
    </source>
</evidence>
<evidence type="ECO:0000256" key="12">
    <source>
        <dbReference type="ARBA" id="ARBA00022982"/>
    </source>
</evidence>
<gene>
    <name evidence="19" type="primary">sdhD</name>
    <name evidence="19" type="ORF">HHS_07550</name>
</gene>
<dbReference type="PATRIC" id="fig|1235990.3.peg.749"/>
<comment type="pathway">
    <text evidence="3 16">Carbohydrate metabolism; tricarboxylic acid cycle.</text>
</comment>
<dbReference type="GO" id="GO:0005886">
    <property type="term" value="C:plasma membrane"/>
    <property type="evidence" value="ECO:0007669"/>
    <property type="project" value="UniProtKB-SubCell"/>
</dbReference>
<evidence type="ECO:0000256" key="3">
    <source>
        <dbReference type="ARBA" id="ARBA00005163"/>
    </source>
</evidence>
<keyword evidence="5 16" id="KW-0813">Transport</keyword>
<dbReference type="GO" id="GO:0020037">
    <property type="term" value="F:heme binding"/>
    <property type="evidence" value="ECO:0007669"/>
    <property type="project" value="InterPro"/>
</dbReference>
<dbReference type="InterPro" id="IPR034804">
    <property type="entry name" value="SQR/QFR_C/D"/>
</dbReference>
<evidence type="ECO:0000313" key="20">
    <source>
        <dbReference type="Proteomes" id="UP000016900"/>
    </source>
</evidence>
<dbReference type="eggNOG" id="COG2142">
    <property type="taxonomic scope" value="Bacteria"/>
</dbReference>
<dbReference type="Gene3D" id="1.20.1300.10">
    <property type="entry name" value="Fumarate reductase/succinate dehydrogenase, transmembrane subunit"/>
    <property type="match status" value="1"/>
</dbReference>
<keyword evidence="6 16" id="KW-1003">Cell membrane</keyword>
<keyword evidence="13" id="KW-1133">Transmembrane helix</keyword>
<evidence type="ECO:0000256" key="6">
    <source>
        <dbReference type="ARBA" id="ARBA00022475"/>
    </source>
</evidence>
<reference evidence="19 20" key="1">
    <citation type="submission" date="2012-10" db="EMBL/GenBank/DDBJ databases">
        <title>Genome sequence of the symbiont of the pentatomidae stink bug Halyomorpha halys.</title>
        <authorList>
            <person name="Kobayashi H."/>
            <person name="Fujii-Muramatsu R."/>
            <person name="Takeishi K."/>
            <person name="Noda H."/>
        </authorList>
    </citation>
    <scope>NUCLEOTIDE SEQUENCE [LARGE SCALE GENOMIC DNA]</scope>
</reference>
<evidence type="ECO:0000313" key="19">
    <source>
        <dbReference type="EMBL" id="BAO00725.1"/>
    </source>
</evidence>
<dbReference type="GO" id="GO:0017004">
    <property type="term" value="P:cytochrome complex assembly"/>
    <property type="evidence" value="ECO:0007669"/>
    <property type="project" value="TreeGrafter"/>
</dbReference>
<dbReference type="SUPFAM" id="SSF81343">
    <property type="entry name" value="Fumarate reductase respiratory complex transmembrane subunits"/>
    <property type="match status" value="1"/>
</dbReference>
<dbReference type="AlphaFoldDB" id="U3U6W4"/>
<evidence type="ECO:0000256" key="2">
    <source>
        <dbReference type="ARBA" id="ARBA00004429"/>
    </source>
</evidence>
<dbReference type="GO" id="GO:0046872">
    <property type="term" value="F:metal ion binding"/>
    <property type="evidence" value="ECO:0007669"/>
    <property type="project" value="UniProtKB-KW"/>
</dbReference>
<evidence type="ECO:0000256" key="4">
    <source>
        <dbReference type="ARBA" id="ARBA00019425"/>
    </source>
</evidence>
<organism evidence="19 20">
    <name type="scientific">Candidatus Pantoea carbekii</name>
    <dbReference type="NCBI Taxonomy" id="1235990"/>
    <lineage>
        <taxon>Bacteria</taxon>
        <taxon>Pseudomonadati</taxon>
        <taxon>Pseudomonadota</taxon>
        <taxon>Gammaproteobacteria</taxon>
        <taxon>Enterobacterales</taxon>
        <taxon>Erwiniaceae</taxon>
        <taxon>Pantoea</taxon>
    </lineage>
</organism>
<evidence type="ECO:0000256" key="14">
    <source>
        <dbReference type="ARBA" id="ARBA00023004"/>
    </source>
</evidence>
<dbReference type="GO" id="GO:0009055">
    <property type="term" value="F:electron transfer activity"/>
    <property type="evidence" value="ECO:0007669"/>
    <property type="project" value="TreeGrafter"/>
</dbReference>
<name>U3U6W4_9GAMM</name>
<evidence type="ECO:0000256" key="17">
    <source>
        <dbReference type="PIRSR" id="PIRSR000169-1"/>
    </source>
</evidence>
<evidence type="ECO:0000256" key="1">
    <source>
        <dbReference type="ARBA" id="ARBA00004050"/>
    </source>
</evidence>
<keyword evidence="20" id="KW-1185">Reference proteome</keyword>
<evidence type="ECO:0000256" key="5">
    <source>
        <dbReference type="ARBA" id="ARBA00022448"/>
    </source>
</evidence>
<keyword evidence="9 18" id="KW-0349">Heme</keyword>
<proteinExistence type="predicted"/>
<dbReference type="KEGG" id="hhs:HHS_07550"/>
<evidence type="ECO:0000256" key="11">
    <source>
        <dbReference type="ARBA" id="ARBA00022723"/>
    </source>
</evidence>
<dbReference type="OrthoDB" id="5612767at2"/>
<protein>
    <recommendedName>
        <fullName evidence="4 16">Succinate dehydrogenase hydrophobic membrane anchor subunit</fullName>
    </recommendedName>
</protein>
<keyword evidence="10" id="KW-0812">Transmembrane</keyword>
<keyword evidence="15 16" id="KW-0472">Membrane</keyword>
<dbReference type="EMBL" id="AP012554">
    <property type="protein sequence ID" value="BAO00725.1"/>
    <property type="molecule type" value="Genomic_DNA"/>
</dbReference>
<dbReference type="PIRSF" id="PIRSF000169">
    <property type="entry name" value="SDH_D"/>
    <property type="match status" value="1"/>
</dbReference>
<keyword evidence="11 18" id="KW-0479">Metal-binding</keyword>
<evidence type="ECO:0000256" key="18">
    <source>
        <dbReference type="PIRSR" id="PIRSR000169-2"/>
    </source>
</evidence>
<dbReference type="GO" id="GO:0006099">
    <property type="term" value="P:tricarboxylic acid cycle"/>
    <property type="evidence" value="ECO:0007669"/>
    <property type="project" value="UniProtKB-UniRule"/>
</dbReference>
<dbReference type="RefSeq" id="WP_022564744.1">
    <property type="nucleotide sequence ID" value="NZ_CP010907.1"/>
</dbReference>
<keyword evidence="12 16" id="KW-0249">Electron transport</keyword>
<sequence length="116" mass="13616">MVSKASSALGRNGIYDWLLLRISAVLISFYILYITVFLIIKYPLTYNIWCKFFAYYFTKIFTLLTLCAILLHGWIGMWQVLTDYVKPIAIRLVLQFIIMIILLFYVIYGVIVVWGI</sequence>
<evidence type="ECO:0000256" key="7">
    <source>
        <dbReference type="ARBA" id="ARBA00022519"/>
    </source>
</evidence>
<dbReference type="STRING" id="1235990.BMSBPS_0387"/>
<dbReference type="InterPro" id="IPR014312">
    <property type="entry name" value="Succ_DH_anchor"/>
</dbReference>
<evidence type="ECO:0000256" key="10">
    <source>
        <dbReference type="ARBA" id="ARBA00022692"/>
    </source>
</evidence>
<dbReference type="Proteomes" id="UP000016900">
    <property type="component" value="Chromosome"/>
</dbReference>
<dbReference type="KEGG" id="pck:BMSBPS_0387"/>
<feature type="binding site" description="axial binding residue" evidence="18">
    <location>
        <position position="72"/>
    </location>
    <ligand>
        <name>heme</name>
        <dbReference type="ChEBI" id="CHEBI:30413"/>
        <note>ligand shared with second transmembrane subunit</note>
    </ligand>
    <ligandPart>
        <name>Fe</name>
        <dbReference type="ChEBI" id="CHEBI:18248"/>
    </ligandPart>
</feature>
<keyword evidence="14 18" id="KW-0408">Iron</keyword>